<protein>
    <submittedName>
        <fullName evidence="1">Uncharacterized protein</fullName>
    </submittedName>
</protein>
<dbReference type="Proteomes" id="UP001596052">
    <property type="component" value="Unassembled WGS sequence"/>
</dbReference>
<gene>
    <name evidence="1" type="ORF">ACFQDI_14100</name>
</gene>
<comment type="caution">
    <text evidence="1">The sequence shown here is derived from an EMBL/GenBank/DDBJ whole genome shotgun (WGS) entry which is preliminary data.</text>
</comment>
<evidence type="ECO:0000313" key="2">
    <source>
        <dbReference type="Proteomes" id="UP001596052"/>
    </source>
</evidence>
<reference evidence="2" key="1">
    <citation type="journal article" date="2019" name="Int. J. Syst. Evol. Microbiol.">
        <title>The Global Catalogue of Microorganisms (GCM) 10K type strain sequencing project: providing services to taxonomists for standard genome sequencing and annotation.</title>
        <authorList>
            <consortium name="The Broad Institute Genomics Platform"/>
            <consortium name="The Broad Institute Genome Sequencing Center for Infectious Disease"/>
            <person name="Wu L."/>
            <person name="Ma J."/>
        </authorList>
    </citation>
    <scope>NUCLEOTIDE SEQUENCE [LARGE SCALE GENOMIC DNA]</scope>
    <source>
        <strain evidence="2">CGMCC 4.1469</strain>
    </source>
</reference>
<keyword evidence="2" id="KW-1185">Reference proteome</keyword>
<dbReference type="RefSeq" id="WP_377167746.1">
    <property type="nucleotide sequence ID" value="NZ_JBHSMQ010000004.1"/>
</dbReference>
<dbReference type="EMBL" id="JBHSMQ010000004">
    <property type="protein sequence ID" value="MFC5455992.1"/>
    <property type="molecule type" value="Genomic_DNA"/>
</dbReference>
<evidence type="ECO:0000313" key="1">
    <source>
        <dbReference type="EMBL" id="MFC5455992.1"/>
    </source>
</evidence>
<sequence length="361" mass="40941">MKPKIKPDLASNAPDESELPVAYDLDTEQRRCRQLQVPCKRAVAWMEGGRVHISVLKSKSDKVNLRSKRDAMFLRWVKESGLLDNAELETESPIKANQLIPEYVRCLAVSNGEAWHCWRPSEVGAVLTFSQETPPGRRFQIIPLENTIFDPDKAPLVWRTKDETPLADRCVLFGRKLLFEAARVYATGVKFIEGFEGEFEEMSKYPHSVEGTLPVRLLIDSKNRIFAMISNIALLKYRPNLELDLEVALRQGFLIGRWLAQAEAIISSSGFTKFAAQQANSGQKTSLFLRWIIDLQDSCLKGLTASQIFSWLDGKDDPEFKGHKLIVKDDELQRGNGRIMKMATFQASLSRAKKRAREKVS</sequence>
<name>A0ABW0KTU5_9BACT</name>
<organism evidence="1 2">
    <name type="scientific">Prosthecobacter fluviatilis</name>
    <dbReference type="NCBI Taxonomy" id="445931"/>
    <lineage>
        <taxon>Bacteria</taxon>
        <taxon>Pseudomonadati</taxon>
        <taxon>Verrucomicrobiota</taxon>
        <taxon>Verrucomicrobiia</taxon>
        <taxon>Verrucomicrobiales</taxon>
        <taxon>Verrucomicrobiaceae</taxon>
        <taxon>Prosthecobacter</taxon>
    </lineage>
</organism>
<proteinExistence type="predicted"/>
<accession>A0ABW0KTU5</accession>